<sequence length="257" mass="28618">MLSWNNQTLLFPIPLGLADQYHRSVFPLIRFQGPKSSLHEVDLALVATMNEIYRMKEIVKNTSDFKELIHESKVQYDTLLEDKQDLAKAMADKKTFNPFKLLSTYRAARLLSETGKALWIETLTTSERLRRQTLSVDTLATQAVGDDDLPPGARISAIAVQLDDTDTYPDDIGASLFSDADALIASQRELDPHINPFSDHYQVKDSRTSAVPEDGSKFSTDDGATSSTSPSSRLPEVQNFQNSYVASRPAIHTPTLN</sequence>
<proteinExistence type="predicted"/>
<dbReference type="AlphaFoldDB" id="A0A9P7JRA3"/>
<dbReference type="OrthoDB" id="2692489at2759"/>
<accession>A0A9P7JRA3</accession>
<protein>
    <submittedName>
        <fullName evidence="2">Uncharacterized protein</fullName>
    </submittedName>
</protein>
<evidence type="ECO:0000313" key="2">
    <source>
        <dbReference type="EMBL" id="KAG2101349.1"/>
    </source>
</evidence>
<gene>
    <name evidence="2" type="ORF">F5147DRAFT_709230</name>
</gene>
<feature type="region of interest" description="Disordered" evidence="1">
    <location>
        <begin position="194"/>
        <end position="257"/>
    </location>
</feature>
<name>A0A9P7JRA3_9AGAM</name>
<dbReference type="Proteomes" id="UP000823399">
    <property type="component" value="Unassembled WGS sequence"/>
</dbReference>
<evidence type="ECO:0000256" key="1">
    <source>
        <dbReference type="SAM" id="MobiDB-lite"/>
    </source>
</evidence>
<dbReference type="RefSeq" id="XP_041289827.1">
    <property type="nucleotide sequence ID" value="XM_041438185.1"/>
</dbReference>
<keyword evidence="3" id="KW-1185">Reference proteome</keyword>
<evidence type="ECO:0000313" key="3">
    <source>
        <dbReference type="Proteomes" id="UP000823399"/>
    </source>
</evidence>
<reference evidence="2" key="1">
    <citation type="journal article" date="2020" name="New Phytol.">
        <title>Comparative genomics reveals dynamic genome evolution in host specialist ectomycorrhizal fungi.</title>
        <authorList>
            <person name="Lofgren L.A."/>
            <person name="Nguyen N.H."/>
            <person name="Vilgalys R."/>
            <person name="Ruytinx J."/>
            <person name="Liao H.L."/>
            <person name="Branco S."/>
            <person name="Kuo A."/>
            <person name="LaButti K."/>
            <person name="Lipzen A."/>
            <person name="Andreopoulos W."/>
            <person name="Pangilinan J."/>
            <person name="Riley R."/>
            <person name="Hundley H."/>
            <person name="Na H."/>
            <person name="Barry K."/>
            <person name="Grigoriev I.V."/>
            <person name="Stajich J.E."/>
            <person name="Kennedy P.G."/>
        </authorList>
    </citation>
    <scope>NUCLEOTIDE SEQUENCE</scope>
    <source>
        <strain evidence="2">FC423</strain>
    </source>
</reference>
<dbReference type="GeneID" id="64700444"/>
<dbReference type="EMBL" id="JABBWM010000051">
    <property type="protein sequence ID" value="KAG2101349.1"/>
    <property type="molecule type" value="Genomic_DNA"/>
</dbReference>
<feature type="compositionally biased region" description="Polar residues" evidence="1">
    <location>
        <begin position="222"/>
        <end position="245"/>
    </location>
</feature>
<organism evidence="2 3">
    <name type="scientific">Suillus discolor</name>
    <dbReference type="NCBI Taxonomy" id="1912936"/>
    <lineage>
        <taxon>Eukaryota</taxon>
        <taxon>Fungi</taxon>
        <taxon>Dikarya</taxon>
        <taxon>Basidiomycota</taxon>
        <taxon>Agaricomycotina</taxon>
        <taxon>Agaricomycetes</taxon>
        <taxon>Agaricomycetidae</taxon>
        <taxon>Boletales</taxon>
        <taxon>Suillineae</taxon>
        <taxon>Suillaceae</taxon>
        <taxon>Suillus</taxon>
    </lineage>
</organism>
<comment type="caution">
    <text evidence="2">The sequence shown here is derived from an EMBL/GenBank/DDBJ whole genome shotgun (WGS) entry which is preliminary data.</text>
</comment>